<proteinExistence type="predicted"/>
<dbReference type="Proteomes" id="UP000694892">
    <property type="component" value="Chromosome 3L"/>
</dbReference>
<dbReference type="InterPro" id="IPR001878">
    <property type="entry name" value="Znf_CCHC"/>
</dbReference>
<dbReference type="GO" id="GO:0008270">
    <property type="term" value="F:zinc ion binding"/>
    <property type="evidence" value="ECO:0007669"/>
    <property type="project" value="UniProtKB-KW"/>
</dbReference>
<keyword evidence="1" id="KW-0863">Zinc-finger</keyword>
<feature type="domain" description="CCHC-type" evidence="2">
    <location>
        <begin position="368"/>
        <end position="383"/>
    </location>
</feature>
<evidence type="ECO:0000259" key="2">
    <source>
        <dbReference type="PROSITE" id="PS50158"/>
    </source>
</evidence>
<evidence type="ECO:0000313" key="4">
    <source>
        <dbReference type="Proteomes" id="UP000694892"/>
    </source>
</evidence>
<keyword evidence="1" id="KW-0479">Metal-binding</keyword>
<gene>
    <name evidence="3" type="ORF">XELAEV_18018960mg</name>
</gene>
<accession>A0A974HU91</accession>
<dbReference type="InterPro" id="IPR048270">
    <property type="entry name" value="PNMA_C"/>
</dbReference>
<dbReference type="EMBL" id="CM004470">
    <property type="protein sequence ID" value="OCT90348.1"/>
    <property type="molecule type" value="Genomic_DNA"/>
</dbReference>
<dbReference type="PANTHER" id="PTHR23095:SF17">
    <property type="entry name" value="PARANEOPLASTIC ANTIGEN MA1"/>
    <property type="match status" value="1"/>
</dbReference>
<dbReference type="GO" id="GO:0003676">
    <property type="term" value="F:nucleic acid binding"/>
    <property type="evidence" value="ECO:0007669"/>
    <property type="project" value="InterPro"/>
</dbReference>
<evidence type="ECO:0000313" key="3">
    <source>
        <dbReference type="EMBL" id="OCT90348.1"/>
    </source>
</evidence>
<protein>
    <recommendedName>
        <fullName evidence="2">CCHC-type domain-containing protein</fullName>
    </recommendedName>
</protein>
<dbReference type="InterPro" id="IPR026523">
    <property type="entry name" value="PNMA"/>
</dbReference>
<name>A0A974HU91_XENLA</name>
<dbReference type="PROSITE" id="PS50158">
    <property type="entry name" value="ZF_CCHC"/>
    <property type="match status" value="1"/>
</dbReference>
<organism evidence="3 4">
    <name type="scientific">Xenopus laevis</name>
    <name type="common">African clawed frog</name>
    <dbReference type="NCBI Taxonomy" id="8355"/>
    <lineage>
        <taxon>Eukaryota</taxon>
        <taxon>Metazoa</taxon>
        <taxon>Chordata</taxon>
        <taxon>Craniata</taxon>
        <taxon>Vertebrata</taxon>
        <taxon>Euteleostomi</taxon>
        <taxon>Amphibia</taxon>
        <taxon>Batrachia</taxon>
        <taxon>Anura</taxon>
        <taxon>Pipoidea</taxon>
        <taxon>Pipidae</taxon>
        <taxon>Xenopodinae</taxon>
        <taxon>Xenopus</taxon>
        <taxon>Xenopus</taxon>
    </lineage>
</organism>
<sequence>MLKVKGPGRLFCLNMSDDADELTSQGDALTTQYAVKAKESVLWDKTLFDSPAGKSQVKRCPSCESVVSKGSRHSSGGWLDTPEIVSALGQLTDQLTQLAWNGNFKRLKVFSGTDPVPTDEESFESWRDSTVVSVRDWTGPETTMRRKILESLNSPAMDVVKSYMVGHPDATSGDLIEVLELTFGPVESAPEMLHRFHSTFQKEKEDLSVYLVRLEQGLRLLVSRGAITNGEIDPLRIRQLKRGTLNSDPVAMTIRAHNQDKLPSGYIALMERVWREEADAYVRVRRSPTTGHTEKSPADAKLLKKKKKLRKELEELKAQLSERARPPQLRLRKFLSVTSVPNCPVPDEGETQSALCKVRHRRRNFYGRCYKCQVMGHQAQNCKTYKNFTVQISYYEPSICESDSPEEDKVLSREKTTVENPIGMKVVPETSDTPDRSKGLGLARSLPVCPRGEYRGQEESFPCLSSSDIIQPSCMLDSDPIGWEPQCILGKGGVPDFGAKSTGSPRERAERAGVSSCKTVRCREEAAESGEIEPSLSPAKLLQTQKEKGATSEIVSAAELCVISSVKSSVGPHSEEGVNPLPAERELLLISKGRGTFGE</sequence>
<keyword evidence="1" id="KW-0862">Zinc</keyword>
<evidence type="ECO:0000256" key="1">
    <source>
        <dbReference type="PROSITE-ProRule" id="PRU00047"/>
    </source>
</evidence>
<dbReference type="Pfam" id="PF14893">
    <property type="entry name" value="PNMA"/>
    <property type="match status" value="1"/>
</dbReference>
<dbReference type="AlphaFoldDB" id="A0A974HU91"/>
<reference evidence="4" key="1">
    <citation type="journal article" date="2016" name="Nature">
        <title>Genome evolution in the allotetraploid frog Xenopus laevis.</title>
        <authorList>
            <person name="Session A.M."/>
            <person name="Uno Y."/>
            <person name="Kwon T."/>
            <person name="Chapman J.A."/>
            <person name="Toyoda A."/>
            <person name="Takahashi S."/>
            <person name="Fukui A."/>
            <person name="Hikosaka A."/>
            <person name="Suzuki A."/>
            <person name="Kondo M."/>
            <person name="van Heeringen S.J."/>
            <person name="Quigley I."/>
            <person name="Heinz S."/>
            <person name="Ogino H."/>
            <person name="Ochi H."/>
            <person name="Hellsten U."/>
            <person name="Lyons J.B."/>
            <person name="Simakov O."/>
            <person name="Putnam N."/>
            <person name="Stites J."/>
            <person name="Kuroki Y."/>
            <person name="Tanaka T."/>
            <person name="Michiue T."/>
            <person name="Watanabe M."/>
            <person name="Bogdanovic O."/>
            <person name="Lister R."/>
            <person name="Georgiou G."/>
            <person name="Paranjpe S.S."/>
            <person name="van Kruijsbergen I."/>
            <person name="Shu S."/>
            <person name="Carlson J."/>
            <person name="Kinoshita T."/>
            <person name="Ohta Y."/>
            <person name="Mawaribuchi S."/>
            <person name="Jenkins J."/>
            <person name="Grimwood J."/>
            <person name="Schmutz J."/>
            <person name="Mitros T."/>
            <person name="Mozaffari S.V."/>
            <person name="Suzuki Y."/>
            <person name="Haramoto Y."/>
            <person name="Yamamoto T.S."/>
            <person name="Takagi C."/>
            <person name="Heald R."/>
            <person name="Miller K."/>
            <person name="Haudenschild C."/>
            <person name="Kitzman J."/>
            <person name="Nakayama T."/>
            <person name="Izutsu Y."/>
            <person name="Robert J."/>
            <person name="Fortriede J."/>
            <person name="Burns K."/>
            <person name="Lotay V."/>
            <person name="Karimi K."/>
            <person name="Yasuoka Y."/>
            <person name="Dichmann D.S."/>
            <person name="Flajnik M.F."/>
            <person name="Houston D.W."/>
            <person name="Shendure J."/>
            <person name="DuPasquier L."/>
            <person name="Vize P.D."/>
            <person name="Zorn A.M."/>
            <person name="Ito M."/>
            <person name="Marcotte E.M."/>
            <person name="Wallingford J.B."/>
            <person name="Ito Y."/>
            <person name="Asashima M."/>
            <person name="Ueno N."/>
            <person name="Matsuda Y."/>
            <person name="Veenstra G.J."/>
            <person name="Fujiyama A."/>
            <person name="Harland R.M."/>
            <person name="Taira M."/>
            <person name="Rokhsar D.S."/>
        </authorList>
    </citation>
    <scope>NUCLEOTIDE SEQUENCE [LARGE SCALE GENOMIC DNA]</scope>
    <source>
        <strain evidence="4">J</strain>
    </source>
</reference>
<dbReference type="PANTHER" id="PTHR23095">
    <property type="entry name" value="PARANEOPLASTIC ANTIGEN"/>
    <property type="match status" value="1"/>
</dbReference>